<dbReference type="Pfam" id="PF21535">
    <property type="entry name" value="HVO_2248"/>
    <property type="match status" value="1"/>
</dbReference>
<proteinExistence type="predicted"/>
<reference evidence="3" key="1">
    <citation type="submission" date="2016-10" db="EMBL/GenBank/DDBJ databases">
        <authorList>
            <person name="Varghese N."/>
            <person name="Submissions S."/>
        </authorList>
    </citation>
    <scope>NUCLEOTIDE SEQUENCE [LARGE SCALE GENOMIC DNA]</scope>
    <source>
        <strain evidence="3">CGMCC 1.8711</strain>
    </source>
</reference>
<dbReference type="AlphaFoldDB" id="A0A1I6HCN7"/>
<dbReference type="OrthoDB" id="258723at2157"/>
<feature type="compositionally biased region" description="Basic and acidic residues" evidence="1">
    <location>
        <begin position="233"/>
        <end position="242"/>
    </location>
</feature>
<dbReference type="InterPro" id="IPR048687">
    <property type="entry name" value="HVO_2248-like"/>
</dbReference>
<dbReference type="Proteomes" id="UP000243250">
    <property type="component" value="Unassembled WGS sequence"/>
</dbReference>
<protein>
    <submittedName>
        <fullName evidence="2">Uncharacterized protein</fullName>
    </submittedName>
</protein>
<evidence type="ECO:0000313" key="3">
    <source>
        <dbReference type="Proteomes" id="UP000243250"/>
    </source>
</evidence>
<feature type="region of interest" description="Disordered" evidence="1">
    <location>
        <begin position="233"/>
        <end position="256"/>
    </location>
</feature>
<dbReference type="RefSeq" id="WP_089880207.1">
    <property type="nucleotide sequence ID" value="NZ_FOYS01000003.1"/>
</dbReference>
<evidence type="ECO:0000256" key="1">
    <source>
        <dbReference type="SAM" id="MobiDB-lite"/>
    </source>
</evidence>
<sequence>MREQGERVSGVPDVLYGRAVVTPLPDEDAERAFHENMMRVADAQERKAKMLADPDVTLLEAYERQLEGIEKSYRSRMRSVAGEDYEAAAIAYARGDRDDAAAAISAYYLDALWRMQQRFTVSEMLFFPIILRYPDCFTVNVRFASGYRTAESVLYESPEHLTEKLEPEHAETYAEESLYTQKEAAKLIGAKADVIREEFPDPGEVPFEERKTGGIVSGGGRQETVFSSMLERVEPDTDRFDETPTEPTLVPSGPEAARTARELLPEGTFVI</sequence>
<evidence type="ECO:0000313" key="2">
    <source>
        <dbReference type="EMBL" id="SFR52138.1"/>
    </source>
</evidence>
<gene>
    <name evidence="2" type="ORF">SAMN04488124_2056</name>
</gene>
<organism evidence="2 3">
    <name type="scientific">Halogeometricum limi</name>
    <dbReference type="NCBI Taxonomy" id="555875"/>
    <lineage>
        <taxon>Archaea</taxon>
        <taxon>Methanobacteriati</taxon>
        <taxon>Methanobacteriota</taxon>
        <taxon>Stenosarchaea group</taxon>
        <taxon>Halobacteria</taxon>
        <taxon>Halobacteriales</taxon>
        <taxon>Haloferacaceae</taxon>
        <taxon>Halogeometricum</taxon>
    </lineage>
</organism>
<dbReference type="EMBL" id="FOYS01000003">
    <property type="protein sequence ID" value="SFR52138.1"/>
    <property type="molecule type" value="Genomic_DNA"/>
</dbReference>
<name>A0A1I6HCN7_9EURY</name>
<accession>A0A1I6HCN7</accession>
<keyword evidence="3" id="KW-1185">Reference proteome</keyword>
<dbReference type="STRING" id="555875.SAMN04488124_2056"/>
<feature type="region of interest" description="Disordered" evidence="1">
    <location>
        <begin position="200"/>
        <end position="220"/>
    </location>
</feature>